<keyword evidence="14" id="KW-0028">Amino-acid biosynthesis</keyword>
<dbReference type="Gene3D" id="3.20.10.10">
    <property type="entry name" value="D-amino Acid Aminotransferase, subunit A, domain 2"/>
    <property type="match status" value="1"/>
</dbReference>
<comment type="catalytic activity">
    <reaction evidence="12 14">
        <text>L-isoleucine + 2-oxoglutarate = (S)-3-methyl-2-oxopentanoate + L-glutamate</text>
        <dbReference type="Rhea" id="RHEA:24801"/>
        <dbReference type="ChEBI" id="CHEBI:16810"/>
        <dbReference type="ChEBI" id="CHEBI:29985"/>
        <dbReference type="ChEBI" id="CHEBI:35146"/>
        <dbReference type="ChEBI" id="CHEBI:58045"/>
        <dbReference type="EC" id="2.6.1.42"/>
    </reaction>
</comment>
<name>A0A8J3E6X6_9PROT</name>
<evidence type="ECO:0000256" key="1">
    <source>
        <dbReference type="ARBA" id="ARBA00001933"/>
    </source>
</evidence>
<proteinExistence type="inferred from homology"/>
<evidence type="ECO:0000256" key="6">
    <source>
        <dbReference type="ARBA" id="ARBA00009320"/>
    </source>
</evidence>
<dbReference type="CDD" id="cd00449">
    <property type="entry name" value="PLPDE_IV"/>
    <property type="match status" value="1"/>
</dbReference>
<comment type="caution">
    <text evidence="15">The sequence shown here is derived from an EMBL/GenBank/DDBJ whole genome shotgun (WGS) entry which is preliminary data.</text>
</comment>
<reference evidence="15" key="2">
    <citation type="submission" date="2020-09" db="EMBL/GenBank/DDBJ databases">
        <authorList>
            <person name="Sun Q."/>
            <person name="Zhou Y."/>
        </authorList>
    </citation>
    <scope>NUCLEOTIDE SEQUENCE</scope>
    <source>
        <strain evidence="15">CGMCC 1.15725</strain>
    </source>
</reference>
<dbReference type="InterPro" id="IPR043132">
    <property type="entry name" value="BCAT-like_C"/>
</dbReference>
<dbReference type="NCBIfam" id="TIGR01122">
    <property type="entry name" value="ilvE_I"/>
    <property type="match status" value="1"/>
</dbReference>
<dbReference type="SUPFAM" id="SSF56752">
    <property type="entry name" value="D-aminoacid aminotransferase-like PLP-dependent enzymes"/>
    <property type="match status" value="1"/>
</dbReference>
<comment type="function">
    <text evidence="2 14">Acts on leucine, isoleucine and valine.</text>
</comment>
<dbReference type="EC" id="2.6.1.42" evidence="14"/>
<evidence type="ECO:0000256" key="9">
    <source>
        <dbReference type="ARBA" id="ARBA00022898"/>
    </source>
</evidence>
<dbReference type="NCBIfam" id="NF005146">
    <property type="entry name" value="PRK06606.1"/>
    <property type="match status" value="1"/>
</dbReference>
<dbReference type="FunFam" id="3.20.10.10:FF:000002">
    <property type="entry name" value="D-alanine aminotransferase"/>
    <property type="match status" value="1"/>
</dbReference>
<dbReference type="GO" id="GO:0009098">
    <property type="term" value="P:L-leucine biosynthetic process"/>
    <property type="evidence" value="ECO:0007669"/>
    <property type="project" value="UniProtKB-UniPathway"/>
</dbReference>
<evidence type="ECO:0000256" key="2">
    <source>
        <dbReference type="ARBA" id="ARBA00003109"/>
    </source>
</evidence>
<dbReference type="InterPro" id="IPR036038">
    <property type="entry name" value="Aminotransferase-like"/>
</dbReference>
<accession>A0A8J3E6X6</accession>
<dbReference type="Proteomes" id="UP000646365">
    <property type="component" value="Unassembled WGS sequence"/>
</dbReference>
<comment type="cofactor">
    <cofactor evidence="1 14">
        <name>pyridoxal 5'-phosphate</name>
        <dbReference type="ChEBI" id="CHEBI:597326"/>
    </cofactor>
</comment>
<dbReference type="InterPro" id="IPR005785">
    <property type="entry name" value="B_amino_transI"/>
</dbReference>
<organism evidence="15 16">
    <name type="scientific">Aliidongia dinghuensis</name>
    <dbReference type="NCBI Taxonomy" id="1867774"/>
    <lineage>
        <taxon>Bacteria</taxon>
        <taxon>Pseudomonadati</taxon>
        <taxon>Pseudomonadota</taxon>
        <taxon>Alphaproteobacteria</taxon>
        <taxon>Rhodospirillales</taxon>
        <taxon>Dongiaceae</taxon>
        <taxon>Aliidongia</taxon>
    </lineage>
</organism>
<comment type="similarity">
    <text evidence="6 14">Belongs to the class-IV pyridoxal-phosphate-dependent aminotransferase family.</text>
</comment>
<dbReference type="Pfam" id="PF01063">
    <property type="entry name" value="Aminotran_4"/>
    <property type="match status" value="1"/>
</dbReference>
<evidence type="ECO:0000256" key="7">
    <source>
        <dbReference type="ARBA" id="ARBA00022576"/>
    </source>
</evidence>
<reference evidence="15" key="1">
    <citation type="journal article" date="2014" name="Int. J. Syst. Evol. Microbiol.">
        <title>Complete genome sequence of Corynebacterium casei LMG S-19264T (=DSM 44701T), isolated from a smear-ripened cheese.</title>
        <authorList>
            <consortium name="US DOE Joint Genome Institute (JGI-PGF)"/>
            <person name="Walter F."/>
            <person name="Albersmeier A."/>
            <person name="Kalinowski J."/>
            <person name="Ruckert C."/>
        </authorList>
    </citation>
    <scope>NUCLEOTIDE SEQUENCE</scope>
    <source>
        <strain evidence="15">CGMCC 1.15725</strain>
    </source>
</reference>
<dbReference type="GO" id="GO:0004084">
    <property type="term" value="F:branched-chain-amino-acid transaminase activity"/>
    <property type="evidence" value="ECO:0007669"/>
    <property type="project" value="UniProtKB-EC"/>
</dbReference>
<dbReference type="InterPro" id="IPR043131">
    <property type="entry name" value="BCAT-like_N"/>
</dbReference>
<dbReference type="UniPathway" id="UPA00047">
    <property type="reaction ID" value="UER00058"/>
</dbReference>
<dbReference type="UniPathway" id="UPA00049">
    <property type="reaction ID" value="UER00062"/>
</dbReference>
<dbReference type="AlphaFoldDB" id="A0A8J3E6X6"/>
<dbReference type="UniPathway" id="UPA00048">
    <property type="reaction ID" value="UER00073"/>
</dbReference>
<evidence type="ECO:0000313" key="16">
    <source>
        <dbReference type="Proteomes" id="UP000646365"/>
    </source>
</evidence>
<sequence>MSAPEFIVLNGSIIPYEEATTHVMSPAVKYGLSVFEGLRAYWSDEREDLFVFRLQDHTDRLLQSMKLLRFAHDFDGAEINRVTIELLRRNRVKAAAHIRTTAYLDGKGEQQVKGPVSYSISAIEKPRAARTDKGIRCQVSSWMRMADNVMPPRIKCGGNYVNGRLARYQAIQDGYDEAIILNTLGKVAEGPGTCIFLVRRGELITPDLASGILESITRDTALRLARARGIAVAERMVDRTELYAADEVFMVGSAAELVPVVDIDGITIGSGSPGPVTKLLQEAYFAAVTGAIDVPADWLTPVYKSER</sequence>
<dbReference type="Gene3D" id="3.30.470.10">
    <property type="match status" value="1"/>
</dbReference>
<protein>
    <recommendedName>
        <fullName evidence="14">Branched-chain-amino-acid aminotransferase</fullName>
        <shortName evidence="14">BCAT</shortName>
        <ecNumber evidence="14">2.6.1.42</ecNumber>
    </recommendedName>
</protein>
<gene>
    <name evidence="14 15" type="primary">ilvE</name>
    <name evidence="15" type="ORF">GCM10011611_64460</name>
</gene>
<evidence type="ECO:0000256" key="12">
    <source>
        <dbReference type="ARBA" id="ARBA00048798"/>
    </source>
</evidence>
<evidence type="ECO:0000256" key="3">
    <source>
        <dbReference type="ARBA" id="ARBA00004824"/>
    </source>
</evidence>
<comment type="catalytic activity">
    <reaction evidence="13 14">
        <text>L-leucine + 2-oxoglutarate = 4-methyl-2-oxopentanoate + L-glutamate</text>
        <dbReference type="Rhea" id="RHEA:18321"/>
        <dbReference type="ChEBI" id="CHEBI:16810"/>
        <dbReference type="ChEBI" id="CHEBI:17865"/>
        <dbReference type="ChEBI" id="CHEBI:29985"/>
        <dbReference type="ChEBI" id="CHEBI:57427"/>
        <dbReference type="EC" id="2.6.1.42"/>
    </reaction>
</comment>
<evidence type="ECO:0000313" key="15">
    <source>
        <dbReference type="EMBL" id="GGF49181.1"/>
    </source>
</evidence>
<dbReference type="PANTHER" id="PTHR42743">
    <property type="entry name" value="AMINO-ACID AMINOTRANSFERASE"/>
    <property type="match status" value="1"/>
</dbReference>
<comment type="pathway">
    <text evidence="5 14">Amino-acid biosynthesis; L-leucine biosynthesis; L-leucine from 3-methyl-2-oxobutanoate: step 4/4.</text>
</comment>
<dbReference type="InterPro" id="IPR001544">
    <property type="entry name" value="Aminotrans_IV"/>
</dbReference>
<dbReference type="GO" id="GO:0009097">
    <property type="term" value="P:isoleucine biosynthetic process"/>
    <property type="evidence" value="ECO:0007669"/>
    <property type="project" value="UniProtKB-UniPathway"/>
</dbReference>
<evidence type="ECO:0000256" key="4">
    <source>
        <dbReference type="ARBA" id="ARBA00004931"/>
    </source>
</evidence>
<keyword evidence="10 14" id="KW-0100">Branched-chain amino acid biosynthesis</keyword>
<evidence type="ECO:0000256" key="8">
    <source>
        <dbReference type="ARBA" id="ARBA00022679"/>
    </source>
</evidence>
<comment type="pathway">
    <text evidence="4 14">Amino-acid biosynthesis; L-valine biosynthesis; L-valine from pyruvate: step 4/4.</text>
</comment>
<dbReference type="PANTHER" id="PTHR42743:SF4">
    <property type="entry name" value="BRANCHED-CHAIN-AMINO-ACID AMINOTRANSFERASE-RELATED"/>
    <property type="match status" value="1"/>
</dbReference>
<evidence type="ECO:0000256" key="14">
    <source>
        <dbReference type="RuleBase" id="RU364094"/>
    </source>
</evidence>
<comment type="catalytic activity">
    <reaction evidence="11 14">
        <text>L-valine + 2-oxoglutarate = 3-methyl-2-oxobutanoate + L-glutamate</text>
        <dbReference type="Rhea" id="RHEA:24813"/>
        <dbReference type="ChEBI" id="CHEBI:11851"/>
        <dbReference type="ChEBI" id="CHEBI:16810"/>
        <dbReference type="ChEBI" id="CHEBI:29985"/>
        <dbReference type="ChEBI" id="CHEBI:57762"/>
        <dbReference type="EC" id="2.6.1.42"/>
    </reaction>
</comment>
<evidence type="ECO:0000256" key="11">
    <source>
        <dbReference type="ARBA" id="ARBA00048212"/>
    </source>
</evidence>
<dbReference type="RefSeq" id="WP_229744132.1">
    <property type="nucleotide sequence ID" value="NZ_BMJQ01000029.1"/>
</dbReference>
<dbReference type="InterPro" id="IPR050571">
    <property type="entry name" value="Class-IV_PLP-Dep_Aminotrnsfr"/>
</dbReference>
<dbReference type="GO" id="GO:0009099">
    <property type="term" value="P:L-valine biosynthetic process"/>
    <property type="evidence" value="ECO:0007669"/>
    <property type="project" value="UniProtKB-UniPathway"/>
</dbReference>
<comment type="pathway">
    <text evidence="3 14">Amino-acid biosynthesis; L-isoleucine biosynthesis; L-isoleucine from 2-oxobutanoate: step 4/4.</text>
</comment>
<evidence type="ECO:0000256" key="5">
    <source>
        <dbReference type="ARBA" id="ARBA00005072"/>
    </source>
</evidence>
<keyword evidence="7 14" id="KW-0032">Aminotransferase</keyword>
<keyword evidence="16" id="KW-1185">Reference proteome</keyword>
<evidence type="ECO:0000256" key="13">
    <source>
        <dbReference type="ARBA" id="ARBA00049229"/>
    </source>
</evidence>
<keyword evidence="9 14" id="KW-0663">Pyridoxal phosphate</keyword>
<keyword evidence="8 14" id="KW-0808">Transferase</keyword>
<dbReference type="EMBL" id="BMJQ01000029">
    <property type="protein sequence ID" value="GGF49181.1"/>
    <property type="molecule type" value="Genomic_DNA"/>
</dbReference>
<evidence type="ECO:0000256" key="10">
    <source>
        <dbReference type="ARBA" id="ARBA00023304"/>
    </source>
</evidence>